<evidence type="ECO:0000256" key="4">
    <source>
        <dbReference type="ARBA" id="ARBA00023136"/>
    </source>
</evidence>
<evidence type="ECO:0000256" key="5">
    <source>
        <dbReference type="ARBA" id="ARBA00029433"/>
    </source>
</evidence>
<dbReference type="Proteomes" id="UP000093000">
    <property type="component" value="Unassembled WGS sequence"/>
</dbReference>
<evidence type="ECO:0000313" key="9">
    <source>
        <dbReference type="Proteomes" id="UP000093000"/>
    </source>
</evidence>
<evidence type="ECO:0000256" key="1">
    <source>
        <dbReference type="ARBA" id="ARBA00022448"/>
    </source>
</evidence>
<proteinExistence type="predicted"/>
<evidence type="ECO:0000313" key="8">
    <source>
        <dbReference type="EMBL" id="OBZ83889.1"/>
    </source>
</evidence>
<sequence length="160" mass="18106">MTLPPLPPPPHSSTNPLPPTPCKSDFRTAVIENHWNDPSMEIFRKNTGKSANNELNYDDISNIFKAKLDLCKATFDNGPQKRILDDTERRMNVLFAEIDKKSLSNNVIESLNTLSQALEKQEYTNAMKAHTQLMTSAYDKHGNWIVGLKRLIDLTEKAHG</sequence>
<comment type="caution">
    <text evidence="8">The sequence shown here is derived from an EMBL/GenBank/DDBJ whole genome shotgun (WGS) entry which is preliminary data.</text>
</comment>
<dbReference type="EMBL" id="LUGH01000588">
    <property type="protein sequence ID" value="OBZ83889.1"/>
    <property type="molecule type" value="Genomic_DNA"/>
</dbReference>
<reference evidence="8 9" key="1">
    <citation type="submission" date="2016-03" db="EMBL/GenBank/DDBJ databases">
        <title>Choanephora cucurbitarum.</title>
        <authorList>
            <person name="Min B."/>
            <person name="Park H."/>
            <person name="Park J.-H."/>
            <person name="Shin H.-D."/>
            <person name="Choi I.-G."/>
        </authorList>
    </citation>
    <scope>NUCLEOTIDE SEQUENCE [LARGE SCALE GENOMIC DNA]</scope>
    <source>
        <strain evidence="8 9">KUS-F28377</strain>
    </source>
</reference>
<dbReference type="PANTHER" id="PTHR13923:SF11">
    <property type="entry name" value="SECRETORY 31, ISOFORM D"/>
    <property type="match status" value="1"/>
</dbReference>
<keyword evidence="4" id="KW-0472">Membrane</keyword>
<keyword evidence="1" id="KW-0813">Transport</keyword>
<evidence type="ECO:0000256" key="3">
    <source>
        <dbReference type="ARBA" id="ARBA00022737"/>
    </source>
</evidence>
<keyword evidence="3" id="KW-0677">Repeat</keyword>
<dbReference type="GO" id="GO:0007029">
    <property type="term" value="P:endoplasmic reticulum organization"/>
    <property type="evidence" value="ECO:0007669"/>
    <property type="project" value="TreeGrafter"/>
</dbReference>
<dbReference type="AlphaFoldDB" id="A0A1C7N5G6"/>
<keyword evidence="2" id="KW-0853">WD repeat</keyword>
<accession>A0A1C7N5G6</accession>
<gene>
    <name evidence="8" type="ORF">A0J61_08065</name>
</gene>
<protein>
    <recommendedName>
        <fullName evidence="7">SRA1/Sec31 domain-containing protein</fullName>
    </recommendedName>
</protein>
<dbReference type="SUPFAM" id="SSF47938">
    <property type="entry name" value="Functional domain of the splicing factor Prp18"/>
    <property type="match status" value="1"/>
</dbReference>
<dbReference type="GO" id="GO:0005198">
    <property type="term" value="F:structural molecule activity"/>
    <property type="evidence" value="ECO:0007669"/>
    <property type="project" value="TreeGrafter"/>
</dbReference>
<dbReference type="Pfam" id="PF07304">
    <property type="entry name" value="SRA1"/>
    <property type="match status" value="1"/>
</dbReference>
<dbReference type="GO" id="GO:0090110">
    <property type="term" value="P:COPII-coated vesicle cargo loading"/>
    <property type="evidence" value="ECO:0007669"/>
    <property type="project" value="TreeGrafter"/>
</dbReference>
<dbReference type="InterPro" id="IPR040251">
    <property type="entry name" value="SEC31-like"/>
</dbReference>
<evidence type="ECO:0000259" key="7">
    <source>
        <dbReference type="Pfam" id="PF07304"/>
    </source>
</evidence>
<dbReference type="GO" id="GO:0070971">
    <property type="term" value="C:endoplasmic reticulum exit site"/>
    <property type="evidence" value="ECO:0007669"/>
    <property type="project" value="TreeGrafter"/>
</dbReference>
<feature type="domain" description="SRA1/Sec31" evidence="7">
    <location>
        <begin position="7"/>
        <end position="154"/>
    </location>
</feature>
<dbReference type="InParanoid" id="A0A1C7N5G6"/>
<dbReference type="PANTHER" id="PTHR13923">
    <property type="entry name" value="SEC31-RELATED PROTEIN"/>
    <property type="match status" value="1"/>
</dbReference>
<keyword evidence="9" id="KW-1185">Reference proteome</keyword>
<dbReference type="OrthoDB" id="542917at2759"/>
<dbReference type="STRING" id="101091.A0A1C7N5G6"/>
<feature type="region of interest" description="Disordered" evidence="6">
    <location>
        <begin position="1"/>
        <end position="21"/>
    </location>
</feature>
<dbReference type="InterPro" id="IPR009917">
    <property type="entry name" value="SRA1/Sec31"/>
</dbReference>
<evidence type="ECO:0000256" key="6">
    <source>
        <dbReference type="SAM" id="MobiDB-lite"/>
    </source>
</evidence>
<comment type="subcellular location">
    <subcellularLocation>
        <location evidence="5">Endomembrane system</location>
        <topology evidence="5">Peripheral membrane protein</topology>
        <orientation evidence="5">Cytoplasmic side</orientation>
    </subcellularLocation>
</comment>
<organism evidence="8 9">
    <name type="scientific">Choanephora cucurbitarum</name>
    <dbReference type="NCBI Taxonomy" id="101091"/>
    <lineage>
        <taxon>Eukaryota</taxon>
        <taxon>Fungi</taxon>
        <taxon>Fungi incertae sedis</taxon>
        <taxon>Mucoromycota</taxon>
        <taxon>Mucoromycotina</taxon>
        <taxon>Mucoromycetes</taxon>
        <taxon>Mucorales</taxon>
        <taxon>Mucorineae</taxon>
        <taxon>Choanephoraceae</taxon>
        <taxon>Choanephoroideae</taxon>
        <taxon>Choanephora</taxon>
    </lineage>
</organism>
<dbReference type="GO" id="GO:0030127">
    <property type="term" value="C:COPII vesicle coat"/>
    <property type="evidence" value="ECO:0007669"/>
    <property type="project" value="TreeGrafter"/>
</dbReference>
<dbReference type="Gene3D" id="1.20.940.10">
    <property type="entry name" value="Functional domain of the splicing factor Prp18"/>
    <property type="match status" value="1"/>
</dbReference>
<evidence type="ECO:0000256" key="2">
    <source>
        <dbReference type="ARBA" id="ARBA00022574"/>
    </source>
</evidence>
<name>A0A1C7N5G6_9FUNG</name>